<keyword evidence="2 7" id="KW-0560">Oxidoreductase</keyword>
<dbReference type="InterPro" id="IPR023753">
    <property type="entry name" value="FAD/NAD-binding_dom"/>
</dbReference>
<dbReference type="InterPro" id="IPR051394">
    <property type="entry name" value="Glutamate_Synthase"/>
</dbReference>
<proteinExistence type="predicted"/>
<gene>
    <name evidence="7" type="primary">gltB_2</name>
    <name evidence="7" type="ORF">IBLFYP30_00367</name>
</gene>
<dbReference type="Gene3D" id="1.10.1060.10">
    <property type="entry name" value="Alpha-helical ferredoxin"/>
    <property type="match status" value="1"/>
</dbReference>
<evidence type="ECO:0000256" key="1">
    <source>
        <dbReference type="ARBA" id="ARBA00022605"/>
    </source>
</evidence>
<keyword evidence="3" id="KW-0314">Glutamate biosynthesis</keyword>
<dbReference type="InterPro" id="IPR006005">
    <property type="entry name" value="Glut_synth_ssu1"/>
</dbReference>
<evidence type="ECO:0000313" key="7">
    <source>
        <dbReference type="EMBL" id="VYU50342.1"/>
    </source>
</evidence>
<dbReference type="PANTHER" id="PTHR43100">
    <property type="entry name" value="GLUTAMATE SYNTHASE [NADPH] SMALL CHAIN"/>
    <property type="match status" value="1"/>
</dbReference>
<feature type="domain" description="Dihydroprymidine dehydrogenase" evidence="6">
    <location>
        <begin position="23"/>
        <end position="133"/>
    </location>
</feature>
<protein>
    <submittedName>
        <fullName evidence="7">Glutamate synthase [NADPH] small chain</fullName>
        <ecNumber evidence="7">1.4.1.13</ecNumber>
    </submittedName>
</protein>
<dbReference type="Pfam" id="PF07992">
    <property type="entry name" value="Pyr_redox_2"/>
    <property type="match status" value="1"/>
</dbReference>
<dbReference type="InterPro" id="IPR009051">
    <property type="entry name" value="Helical_ferredxn"/>
</dbReference>
<dbReference type="Pfam" id="PF14691">
    <property type="entry name" value="Fer4_20"/>
    <property type="match status" value="1"/>
</dbReference>
<dbReference type="SUPFAM" id="SSF51971">
    <property type="entry name" value="Nucleotide-binding domain"/>
    <property type="match status" value="2"/>
</dbReference>
<dbReference type="PRINTS" id="PR00419">
    <property type="entry name" value="ADXRDTASE"/>
</dbReference>
<evidence type="ECO:0000256" key="4">
    <source>
        <dbReference type="ARBA" id="ARBA00029440"/>
    </source>
</evidence>
<dbReference type="SUPFAM" id="SSF46548">
    <property type="entry name" value="alpha-helical ferredoxin"/>
    <property type="match status" value="1"/>
</dbReference>
<dbReference type="GO" id="GO:0016639">
    <property type="term" value="F:oxidoreductase activity, acting on the CH-NH2 group of donors, NAD or NADP as acceptor"/>
    <property type="evidence" value="ECO:0007669"/>
    <property type="project" value="InterPro"/>
</dbReference>
<reference evidence="7" key="1">
    <citation type="submission" date="2019-11" db="EMBL/GenBank/DDBJ databases">
        <authorList>
            <person name="Feng L."/>
        </authorList>
    </citation>
    <scope>NUCLEOTIDE SEQUENCE</scope>
    <source>
        <strain evidence="7">IbartlettiiLFYP30</strain>
    </source>
</reference>
<name>A0A6N3FE65_9FIRM</name>
<dbReference type="AlphaFoldDB" id="A0A6N3FE65"/>
<evidence type="ECO:0000256" key="2">
    <source>
        <dbReference type="ARBA" id="ARBA00023002"/>
    </source>
</evidence>
<dbReference type="RefSeq" id="WP_024038533.1">
    <property type="nucleotide sequence ID" value="NZ_CACRUE010000044.1"/>
</dbReference>
<evidence type="ECO:0000256" key="3">
    <source>
        <dbReference type="ARBA" id="ARBA00023164"/>
    </source>
</evidence>
<dbReference type="GO" id="GO:0004355">
    <property type="term" value="F:glutamate synthase (NADPH) activity"/>
    <property type="evidence" value="ECO:0007669"/>
    <property type="project" value="UniProtKB-EC"/>
</dbReference>
<sequence length="470" mass="51954">MGKETGFIEFERENQSKRPVEERIKDFNQIYIPMNYEKVKIQAARCMDCGVPFCTSEYGCPLGNAAPEINDLVYRGQWKDALDRLLQTNNFPEFTGTVCPGLCEKACVLGAIKEPVGCKNMELSIINKAFEEGWITAKPPLVRVGKTVAVIGSGPAGLACADQLNKAGYDVTVFERDDVIGGLLVYGIPDFKLEKWVVDRRVDLLKQEGIKFKTNIWVGRDYPAKILKKEYDIIVLTGGATQARDLPIPGRSLKGLYFAVDYLKQQNKRNRGLEVDEDEILATNKNVIVIGGGDTANDCVGTAIRQGAKNVYQLQRSSESERDSKGASFWGKISAMTKNPVFEEGGIREYSVKPTAFSGEAGIVNKLHAIKLDENREEIADSDFEIECDLALFALGFLHPEHETLLGDLGVELDERGNVKTDEFKRTSVKGVYAAGDMRSGQSLVCKAISDGRKAARTIDLDIMGQTNLR</sequence>
<dbReference type="GO" id="GO:0006537">
    <property type="term" value="P:glutamate biosynthetic process"/>
    <property type="evidence" value="ECO:0007669"/>
    <property type="project" value="UniProtKB-KW"/>
</dbReference>
<accession>A0A6N3FE65</accession>
<dbReference type="GO" id="GO:0051536">
    <property type="term" value="F:iron-sulfur cluster binding"/>
    <property type="evidence" value="ECO:0007669"/>
    <property type="project" value="InterPro"/>
</dbReference>
<evidence type="ECO:0000259" key="5">
    <source>
        <dbReference type="Pfam" id="PF07992"/>
    </source>
</evidence>
<dbReference type="EC" id="1.4.1.13" evidence="7"/>
<dbReference type="InterPro" id="IPR036188">
    <property type="entry name" value="FAD/NAD-bd_sf"/>
</dbReference>
<dbReference type="InterPro" id="IPR028261">
    <property type="entry name" value="DPD_II"/>
</dbReference>
<dbReference type="EMBL" id="CACRUE010000044">
    <property type="protein sequence ID" value="VYU50342.1"/>
    <property type="molecule type" value="Genomic_DNA"/>
</dbReference>
<dbReference type="Gene3D" id="3.50.50.60">
    <property type="entry name" value="FAD/NAD(P)-binding domain"/>
    <property type="match status" value="2"/>
</dbReference>
<comment type="pathway">
    <text evidence="4">Amino-acid biosynthesis.</text>
</comment>
<feature type="domain" description="FAD/NAD(P)-binding" evidence="5">
    <location>
        <begin position="147"/>
        <end position="452"/>
    </location>
</feature>
<dbReference type="NCBIfam" id="TIGR01317">
    <property type="entry name" value="GOGAT_sm_gam"/>
    <property type="match status" value="1"/>
</dbReference>
<keyword evidence="1" id="KW-0028">Amino-acid biosynthesis</keyword>
<organism evidence="7">
    <name type="scientific">Intestinibacter bartlettii</name>
    <dbReference type="NCBI Taxonomy" id="261299"/>
    <lineage>
        <taxon>Bacteria</taxon>
        <taxon>Bacillati</taxon>
        <taxon>Bacillota</taxon>
        <taxon>Clostridia</taxon>
        <taxon>Peptostreptococcales</taxon>
        <taxon>Peptostreptococcaceae</taxon>
        <taxon>Intestinibacter</taxon>
    </lineage>
</organism>
<evidence type="ECO:0000259" key="6">
    <source>
        <dbReference type="Pfam" id="PF14691"/>
    </source>
</evidence>